<keyword evidence="1" id="KW-0812">Transmembrane</keyword>
<comment type="caution">
    <text evidence="2">The sequence shown here is derived from an EMBL/GenBank/DDBJ whole genome shotgun (WGS) entry which is preliminary data.</text>
</comment>
<sequence length="118" mass="12362">MSGASKWRYAVYAMPAVTAIEATLGLFLVAVVARTGVSLTALAVLAAPFLLAALVVRLLLPIAIRADARAVYEATGGAFDGEVYAMAAVPGIFVPVVDSLIALRYLGRSRTALDNHEE</sequence>
<reference evidence="2 3" key="1">
    <citation type="journal article" date="2019" name="Int. J. Syst. Evol. Microbiol.">
        <title>The Global Catalogue of Microorganisms (GCM) 10K type strain sequencing project: providing services to taxonomists for standard genome sequencing and annotation.</title>
        <authorList>
            <consortium name="The Broad Institute Genomics Platform"/>
            <consortium name="The Broad Institute Genome Sequencing Center for Infectious Disease"/>
            <person name="Wu L."/>
            <person name="Ma J."/>
        </authorList>
    </citation>
    <scope>NUCLEOTIDE SEQUENCE [LARGE SCALE GENOMIC DNA]</scope>
    <source>
        <strain evidence="2 3">JCM 16327</strain>
    </source>
</reference>
<dbReference type="EMBL" id="BAAADU010000002">
    <property type="protein sequence ID" value="GAA0655279.1"/>
    <property type="molecule type" value="Genomic_DNA"/>
</dbReference>
<accession>A0AAV3T2N6</accession>
<dbReference type="Proteomes" id="UP001500194">
    <property type="component" value="Unassembled WGS sequence"/>
</dbReference>
<dbReference type="AlphaFoldDB" id="A0AAV3T2N6"/>
<evidence type="ECO:0000313" key="3">
    <source>
        <dbReference type="Proteomes" id="UP001500194"/>
    </source>
</evidence>
<keyword evidence="1" id="KW-0472">Membrane</keyword>
<dbReference type="GeneID" id="68573441"/>
<name>A0AAV3T2N6_9EURY</name>
<protein>
    <submittedName>
        <fullName evidence="2">Uncharacterized protein</fullName>
    </submittedName>
</protein>
<keyword evidence="3" id="KW-1185">Reference proteome</keyword>
<evidence type="ECO:0000313" key="2">
    <source>
        <dbReference type="EMBL" id="GAA0655279.1"/>
    </source>
</evidence>
<proteinExistence type="predicted"/>
<organism evidence="2 3">
    <name type="scientific">Salarchaeum japonicum</name>
    <dbReference type="NCBI Taxonomy" id="555573"/>
    <lineage>
        <taxon>Archaea</taxon>
        <taxon>Methanobacteriati</taxon>
        <taxon>Methanobacteriota</taxon>
        <taxon>Stenosarchaea group</taxon>
        <taxon>Halobacteria</taxon>
        <taxon>Halobacteriales</taxon>
        <taxon>Halobacteriaceae</taxon>
    </lineage>
</organism>
<feature type="transmembrane region" description="Helical" evidence="1">
    <location>
        <begin position="84"/>
        <end position="106"/>
    </location>
</feature>
<feature type="transmembrane region" description="Helical" evidence="1">
    <location>
        <begin position="12"/>
        <end position="32"/>
    </location>
</feature>
<evidence type="ECO:0000256" key="1">
    <source>
        <dbReference type="SAM" id="Phobius"/>
    </source>
</evidence>
<gene>
    <name evidence="2" type="ORF">GCM10009019_18780</name>
</gene>
<keyword evidence="1" id="KW-1133">Transmembrane helix</keyword>
<feature type="transmembrane region" description="Helical" evidence="1">
    <location>
        <begin position="39"/>
        <end position="64"/>
    </location>
</feature>
<dbReference type="RefSeq" id="WP_227260222.1">
    <property type="nucleotide sequence ID" value="NZ_BAAADU010000002.1"/>
</dbReference>